<keyword evidence="1" id="KW-1133">Transmembrane helix</keyword>
<dbReference type="CDD" id="cd16377">
    <property type="entry name" value="23S_rRNA_IVP_like"/>
    <property type="match status" value="1"/>
</dbReference>
<sequence>MRHNYKNLKVWQLGIEIANDISDILLEFPKHERYDLSSQMSRCSVSIPSNIAEGSSRTDKSFSHFVDIALGSSFELITQLIVAKHRKYIDEETFIKLEKKIEEFQRMTMSFQNGLKKSIFSMILSIFYSLFSIF</sequence>
<accession>A0ABP7V621</accession>
<dbReference type="Gene3D" id="1.20.1440.60">
    <property type="entry name" value="23S rRNA-intervening sequence"/>
    <property type="match status" value="1"/>
</dbReference>
<dbReference type="RefSeq" id="WP_344814828.1">
    <property type="nucleotide sequence ID" value="NZ_BAABCT010000001.1"/>
</dbReference>
<protein>
    <submittedName>
        <fullName evidence="2">Four helix bundle protein</fullName>
    </submittedName>
</protein>
<comment type="caution">
    <text evidence="2">The sequence shown here is derived from an EMBL/GenBank/DDBJ whole genome shotgun (WGS) entry which is preliminary data.</text>
</comment>
<keyword evidence="3" id="KW-1185">Reference proteome</keyword>
<dbReference type="SUPFAM" id="SSF158446">
    <property type="entry name" value="IVS-encoded protein-like"/>
    <property type="match status" value="1"/>
</dbReference>
<evidence type="ECO:0000313" key="3">
    <source>
        <dbReference type="Proteomes" id="UP001500367"/>
    </source>
</evidence>
<keyword evidence="1" id="KW-0472">Membrane</keyword>
<reference evidence="3" key="1">
    <citation type="journal article" date="2019" name="Int. J. Syst. Evol. Microbiol.">
        <title>The Global Catalogue of Microorganisms (GCM) 10K type strain sequencing project: providing services to taxonomists for standard genome sequencing and annotation.</title>
        <authorList>
            <consortium name="The Broad Institute Genomics Platform"/>
            <consortium name="The Broad Institute Genome Sequencing Center for Infectious Disease"/>
            <person name="Wu L."/>
            <person name="Ma J."/>
        </authorList>
    </citation>
    <scope>NUCLEOTIDE SEQUENCE [LARGE SCALE GENOMIC DNA]</scope>
    <source>
        <strain evidence="3">JCM 17069</strain>
    </source>
</reference>
<dbReference type="InterPro" id="IPR036583">
    <property type="entry name" value="23S_rRNA_IVS_sf"/>
</dbReference>
<dbReference type="EMBL" id="BAABCT010000001">
    <property type="protein sequence ID" value="GAA4060048.1"/>
    <property type="molecule type" value="Genomic_DNA"/>
</dbReference>
<evidence type="ECO:0000313" key="2">
    <source>
        <dbReference type="EMBL" id="GAA4060048.1"/>
    </source>
</evidence>
<dbReference type="Proteomes" id="UP001500367">
    <property type="component" value="Unassembled WGS sequence"/>
</dbReference>
<evidence type="ECO:0000256" key="1">
    <source>
        <dbReference type="SAM" id="Phobius"/>
    </source>
</evidence>
<dbReference type="NCBIfam" id="TIGR02436">
    <property type="entry name" value="four helix bundle protein"/>
    <property type="match status" value="1"/>
</dbReference>
<dbReference type="PANTHER" id="PTHR38471">
    <property type="entry name" value="FOUR HELIX BUNDLE PROTEIN"/>
    <property type="match status" value="1"/>
</dbReference>
<proteinExistence type="predicted"/>
<name>A0ABP7V621_9FLAO</name>
<organism evidence="2 3">
    <name type="scientific">Flavobacterium cheonanense</name>
    <dbReference type="NCBI Taxonomy" id="706183"/>
    <lineage>
        <taxon>Bacteria</taxon>
        <taxon>Pseudomonadati</taxon>
        <taxon>Bacteroidota</taxon>
        <taxon>Flavobacteriia</taxon>
        <taxon>Flavobacteriales</taxon>
        <taxon>Flavobacteriaceae</taxon>
        <taxon>Flavobacterium</taxon>
    </lineage>
</organism>
<dbReference type="PANTHER" id="PTHR38471:SF2">
    <property type="entry name" value="FOUR HELIX BUNDLE PROTEIN"/>
    <property type="match status" value="1"/>
</dbReference>
<feature type="transmembrane region" description="Helical" evidence="1">
    <location>
        <begin position="114"/>
        <end position="133"/>
    </location>
</feature>
<dbReference type="InterPro" id="IPR012657">
    <property type="entry name" value="23S_rRNA-intervening_sequence"/>
</dbReference>
<dbReference type="Pfam" id="PF05635">
    <property type="entry name" value="23S_rRNA_IVP"/>
    <property type="match status" value="1"/>
</dbReference>
<keyword evidence="1" id="KW-0812">Transmembrane</keyword>
<gene>
    <name evidence="2" type="ORF">GCM10022389_00340</name>
</gene>